<keyword evidence="2" id="KW-1185">Reference proteome</keyword>
<organism evidence="1 2">
    <name type="scientific">Microbulbifer taiwanensis</name>
    <dbReference type="NCBI Taxonomy" id="986746"/>
    <lineage>
        <taxon>Bacteria</taxon>
        <taxon>Pseudomonadati</taxon>
        <taxon>Pseudomonadota</taxon>
        <taxon>Gammaproteobacteria</taxon>
        <taxon>Cellvibrionales</taxon>
        <taxon>Microbulbiferaceae</taxon>
        <taxon>Microbulbifer</taxon>
    </lineage>
</organism>
<reference evidence="2" key="1">
    <citation type="journal article" date="2019" name="Int. J. Syst. Evol. Microbiol.">
        <title>The Global Catalogue of Microorganisms (GCM) 10K type strain sequencing project: providing services to taxonomists for standard genome sequencing and annotation.</title>
        <authorList>
            <consortium name="The Broad Institute Genomics Platform"/>
            <consortium name="The Broad Institute Genome Sequencing Center for Infectious Disease"/>
            <person name="Wu L."/>
            <person name="Ma J."/>
        </authorList>
    </citation>
    <scope>NUCLEOTIDE SEQUENCE [LARGE SCALE GENOMIC DNA]</scope>
    <source>
        <strain evidence="2">CGMCC 1.13718</strain>
    </source>
</reference>
<evidence type="ECO:0000313" key="1">
    <source>
        <dbReference type="EMBL" id="MFC6635307.1"/>
    </source>
</evidence>
<name>A0ABW1YRA3_9GAMM</name>
<protein>
    <submittedName>
        <fullName evidence="1">Uncharacterized protein</fullName>
    </submittedName>
</protein>
<accession>A0ABW1YRA3</accession>
<proteinExistence type="predicted"/>
<gene>
    <name evidence="1" type="ORF">ACFQBM_18675</name>
</gene>
<dbReference type="Proteomes" id="UP001596425">
    <property type="component" value="Unassembled WGS sequence"/>
</dbReference>
<dbReference type="RefSeq" id="WP_193192788.1">
    <property type="nucleotide sequence ID" value="NZ_JACZFR010000034.1"/>
</dbReference>
<sequence length="87" mass="10398">MKFKELFFSKEKFFSVGIEEGNDTYYIAIPVSNRRADYEECYKLDKEIFESHKNNLEELEYIAEECRKRKRDSDLFMAPGEDRGVPL</sequence>
<dbReference type="EMBL" id="JBHSVR010000001">
    <property type="protein sequence ID" value="MFC6635307.1"/>
    <property type="molecule type" value="Genomic_DNA"/>
</dbReference>
<comment type="caution">
    <text evidence="1">The sequence shown here is derived from an EMBL/GenBank/DDBJ whole genome shotgun (WGS) entry which is preliminary data.</text>
</comment>
<evidence type="ECO:0000313" key="2">
    <source>
        <dbReference type="Proteomes" id="UP001596425"/>
    </source>
</evidence>